<dbReference type="EMBL" id="BQKI01000007">
    <property type="protein sequence ID" value="GJM99167.1"/>
    <property type="molecule type" value="Genomic_DNA"/>
</dbReference>
<dbReference type="PANTHER" id="PTHR15327">
    <property type="entry name" value="MICROFIBRIL-ASSOCIATED PROTEIN"/>
    <property type="match status" value="1"/>
</dbReference>
<evidence type="ECO:0000256" key="1">
    <source>
        <dbReference type="SAM" id="MobiDB-lite"/>
    </source>
</evidence>
<dbReference type="Proteomes" id="UP001054889">
    <property type="component" value="Unassembled WGS sequence"/>
</dbReference>
<accession>A0AAV5CMC7</accession>
<dbReference type="AlphaFoldDB" id="A0AAV5CMC7"/>
<dbReference type="Pfam" id="PF06991">
    <property type="entry name" value="MFAP1"/>
    <property type="match status" value="1"/>
</dbReference>
<dbReference type="InterPro" id="IPR033194">
    <property type="entry name" value="MFAP1"/>
</dbReference>
<feature type="region of interest" description="Disordered" evidence="1">
    <location>
        <begin position="77"/>
        <end position="96"/>
    </location>
</feature>
<evidence type="ECO:0000259" key="2">
    <source>
        <dbReference type="Pfam" id="PF06991"/>
    </source>
</evidence>
<reference evidence="3" key="2">
    <citation type="submission" date="2021-12" db="EMBL/GenBank/DDBJ databases">
        <title>Resequencing data analysis of finger millet.</title>
        <authorList>
            <person name="Hatakeyama M."/>
            <person name="Aluri S."/>
            <person name="Balachadran M.T."/>
            <person name="Sivarajan S.R."/>
            <person name="Poveda L."/>
            <person name="Shimizu-Inatsugi R."/>
            <person name="Schlapbach R."/>
            <person name="Sreeman S.M."/>
            <person name="Shimizu K.K."/>
        </authorList>
    </citation>
    <scope>NUCLEOTIDE SEQUENCE</scope>
</reference>
<gene>
    <name evidence="3" type="primary">ga16247</name>
    <name evidence="3" type="ORF">PR202_ga16247</name>
</gene>
<proteinExistence type="predicted"/>
<comment type="caution">
    <text evidence="3">The sequence shown here is derived from an EMBL/GenBank/DDBJ whole genome shotgun (WGS) entry which is preliminary data.</text>
</comment>
<organism evidence="3 4">
    <name type="scientific">Eleusine coracana subsp. coracana</name>
    <dbReference type="NCBI Taxonomy" id="191504"/>
    <lineage>
        <taxon>Eukaryota</taxon>
        <taxon>Viridiplantae</taxon>
        <taxon>Streptophyta</taxon>
        <taxon>Embryophyta</taxon>
        <taxon>Tracheophyta</taxon>
        <taxon>Spermatophyta</taxon>
        <taxon>Magnoliopsida</taxon>
        <taxon>Liliopsida</taxon>
        <taxon>Poales</taxon>
        <taxon>Poaceae</taxon>
        <taxon>PACMAD clade</taxon>
        <taxon>Chloridoideae</taxon>
        <taxon>Cynodonteae</taxon>
        <taxon>Eleusininae</taxon>
        <taxon>Eleusine</taxon>
    </lineage>
</organism>
<name>A0AAV5CMC7_ELECO</name>
<protein>
    <recommendedName>
        <fullName evidence="2">Micro-fibrillar-associated protein 1 C-terminal domain-containing protein</fullName>
    </recommendedName>
</protein>
<evidence type="ECO:0000313" key="3">
    <source>
        <dbReference type="EMBL" id="GJM99167.1"/>
    </source>
</evidence>
<dbReference type="InterPro" id="IPR009730">
    <property type="entry name" value="MFAP1_C"/>
</dbReference>
<sequence>MLEELVKKRMEERKVETRRIVVEVIMEEEQIEKAQTKEAADTMDIDTDDELDAEEEYEAWKNREISRIREAREARLRQKGETKMMNLEGMDRKVPAQPKQRRKFLQRYYHRGAFFQDKPDDIYIRDFSEATGEDRMNRSILPEVMQVKNFGRKGRPKWTHLSNEDTSRSSIPCVLY</sequence>
<keyword evidence="4" id="KW-1185">Reference proteome</keyword>
<reference evidence="3" key="1">
    <citation type="journal article" date="2018" name="DNA Res.">
        <title>Multiple hybrid de novo genome assembly of finger millet, an orphan allotetraploid crop.</title>
        <authorList>
            <person name="Hatakeyama M."/>
            <person name="Aluri S."/>
            <person name="Balachadran M.T."/>
            <person name="Sivarajan S.R."/>
            <person name="Patrignani A."/>
            <person name="Gruter S."/>
            <person name="Poveda L."/>
            <person name="Shimizu-Inatsugi R."/>
            <person name="Baeten J."/>
            <person name="Francoijs K.J."/>
            <person name="Nataraja K.N."/>
            <person name="Reddy Y.A.N."/>
            <person name="Phadnis S."/>
            <person name="Ravikumar R.L."/>
            <person name="Schlapbach R."/>
            <person name="Sreeman S.M."/>
            <person name="Shimizu K.K."/>
        </authorList>
    </citation>
    <scope>NUCLEOTIDE SEQUENCE</scope>
</reference>
<feature type="region of interest" description="Disordered" evidence="1">
    <location>
        <begin position="152"/>
        <end position="171"/>
    </location>
</feature>
<evidence type="ECO:0000313" key="4">
    <source>
        <dbReference type="Proteomes" id="UP001054889"/>
    </source>
</evidence>
<feature type="domain" description="Micro-fibrillar-associated protein 1 C-terminal" evidence="2">
    <location>
        <begin position="3"/>
        <end position="166"/>
    </location>
</feature>